<keyword evidence="1" id="KW-0808">Transferase</keyword>
<feature type="transmembrane region" description="Helical" evidence="4">
    <location>
        <begin position="107"/>
        <end position="132"/>
    </location>
</feature>
<dbReference type="SUPFAM" id="SSF55874">
    <property type="entry name" value="ATPase domain of HSP90 chaperone/DNA topoisomerase II/histidine kinase"/>
    <property type="match status" value="1"/>
</dbReference>
<dbReference type="Proteomes" id="UP000015388">
    <property type="component" value="Chromosome"/>
</dbReference>
<sequence>MNLLRIVAMVAGVSYPIFVGLSRSNAARLIDGTLPLTPWAVVALVMLGLSAVFLLSAALVHSRRYYYAVFRGTFVAFSALLAIHIGFRVMTGASPLQVLYLGDYAGLPAAVLVAAAPAGVGTLAALTMLSFAVSFNSVVPPDSLFYLLMEVGHAWLLMGPFLFMIARGRQVSRRLDAAAVAEYRSAVTVARSSLLGELENRFLSHVHDTVLADLRAVAAGTLPVEQLNDSTPLKMPDSRSTAVTAVAKALREVVRKAAPGTELDARSDVPLSAVMPTEAAAAIIDCVYEAVSNSRRHAPDANCRAVFEWDGRLRVTVSDDGPGFDPSQIPTDRAGVRISILRRPRNILGLSVELDTAPGAGTRVRVEWDRSTSSTETAAPEAARRPLPSAQETLGIGTLFRPATAAAAFAVFVGLGLLNDHSGAWGHFLAGLALTAVALSLLCRVEGVRLDSPAAYGVSACAFAMVMLGQFAPFPASSEWPYRWYVPVGLLLCAYLALRDRAGFAWGTWLAVSAATALIQATDALSLAAEASSAEWLLNQASLLVPASFIPVLLGKLLRSLPLLERASRDELVSLDRTTGGRRFLDGWTQWLRRQLQVVIDDTSPEYAKIMEKRLRDAIRSPLLDTPAVTVAVWEARTRGAQVRLIDDRSPATADPAPHRELEERLVSTAADLDDCDALTVRLLPPGRHSYATLVAELGDGEARRVSVPVTR</sequence>
<evidence type="ECO:0000313" key="6">
    <source>
        <dbReference type="EMBL" id="AGS34362.1"/>
    </source>
</evidence>
<organism evidence="6 7">
    <name type="scientific">Corynebacterium maris DSM 45190</name>
    <dbReference type="NCBI Taxonomy" id="1224163"/>
    <lineage>
        <taxon>Bacteria</taxon>
        <taxon>Bacillati</taxon>
        <taxon>Actinomycetota</taxon>
        <taxon>Actinomycetes</taxon>
        <taxon>Mycobacteriales</taxon>
        <taxon>Corynebacteriaceae</taxon>
        <taxon>Corynebacterium</taxon>
    </lineage>
</organism>
<name>S5STH8_9CORY</name>
<dbReference type="InterPro" id="IPR050482">
    <property type="entry name" value="Sensor_HK_TwoCompSys"/>
</dbReference>
<keyword evidence="2" id="KW-0418">Kinase</keyword>
<keyword evidence="3" id="KW-0902">Two-component regulatory system</keyword>
<feature type="transmembrane region" description="Helical" evidence="4">
    <location>
        <begin position="482"/>
        <end position="498"/>
    </location>
</feature>
<dbReference type="HOGENOM" id="CLU_372889_0_0_11"/>
<evidence type="ECO:0000313" key="7">
    <source>
        <dbReference type="Proteomes" id="UP000015388"/>
    </source>
</evidence>
<feature type="transmembrane region" description="Helical" evidence="4">
    <location>
        <begin position="65"/>
        <end position="87"/>
    </location>
</feature>
<keyword evidence="7" id="KW-1185">Reference proteome</keyword>
<protein>
    <recommendedName>
        <fullName evidence="5">Histidine kinase/HSP90-like ATPase domain-containing protein</fullName>
    </recommendedName>
</protein>
<dbReference type="Gene3D" id="3.30.565.10">
    <property type="entry name" value="Histidine kinase-like ATPase, C-terminal domain"/>
    <property type="match status" value="1"/>
</dbReference>
<dbReference type="STRING" id="1224163.B841_04415"/>
<dbReference type="GO" id="GO:0000160">
    <property type="term" value="P:phosphorelay signal transduction system"/>
    <property type="evidence" value="ECO:0007669"/>
    <property type="project" value="UniProtKB-KW"/>
</dbReference>
<evidence type="ECO:0000256" key="4">
    <source>
        <dbReference type="SAM" id="Phobius"/>
    </source>
</evidence>
<evidence type="ECO:0000256" key="2">
    <source>
        <dbReference type="ARBA" id="ARBA00022777"/>
    </source>
</evidence>
<reference evidence="6 7" key="1">
    <citation type="submission" date="2012-11" db="EMBL/GenBank/DDBJ databases">
        <title>The complete genome sequence of Corynebacterium maris Coryn-1 (=DSM 45190).</title>
        <authorList>
            <person name="Schaffert L."/>
            <person name="Albersmeier A."/>
            <person name="Kalinowski J."/>
            <person name="Ruckert C."/>
        </authorList>
    </citation>
    <scope>NUCLEOTIDE SEQUENCE [LARGE SCALE GENOMIC DNA]</scope>
    <source>
        <strain evidence="7">Coryn-1</strain>
    </source>
</reference>
<feature type="transmembrane region" description="Helical" evidence="4">
    <location>
        <begin position="144"/>
        <end position="165"/>
    </location>
</feature>
<dbReference type="InterPro" id="IPR036890">
    <property type="entry name" value="HATPase_C_sf"/>
</dbReference>
<feature type="transmembrane region" description="Helical" evidence="4">
    <location>
        <begin position="424"/>
        <end position="442"/>
    </location>
</feature>
<keyword evidence="4" id="KW-0472">Membrane</keyword>
<dbReference type="PANTHER" id="PTHR24421:SF61">
    <property type="entry name" value="OXYGEN SENSOR HISTIDINE KINASE NREB"/>
    <property type="match status" value="1"/>
</dbReference>
<feature type="domain" description="Histidine kinase/HSP90-like ATPase" evidence="5">
    <location>
        <begin position="283"/>
        <end position="370"/>
    </location>
</feature>
<dbReference type="eggNOG" id="COG4585">
    <property type="taxonomic scope" value="Bacteria"/>
</dbReference>
<dbReference type="InterPro" id="IPR003594">
    <property type="entry name" value="HATPase_dom"/>
</dbReference>
<gene>
    <name evidence="6" type="ORF">B841_04415</name>
</gene>
<proteinExistence type="predicted"/>
<evidence type="ECO:0000256" key="1">
    <source>
        <dbReference type="ARBA" id="ARBA00022679"/>
    </source>
</evidence>
<dbReference type="GO" id="GO:0016301">
    <property type="term" value="F:kinase activity"/>
    <property type="evidence" value="ECO:0007669"/>
    <property type="project" value="UniProtKB-KW"/>
</dbReference>
<feature type="transmembrane region" description="Helical" evidence="4">
    <location>
        <begin position="6"/>
        <end position="24"/>
    </location>
</feature>
<dbReference type="Pfam" id="PF02518">
    <property type="entry name" value="HATPase_c"/>
    <property type="match status" value="1"/>
</dbReference>
<keyword evidence="4" id="KW-1133">Transmembrane helix</keyword>
<keyword evidence="4" id="KW-0812">Transmembrane</keyword>
<dbReference type="EMBL" id="CP003924">
    <property type="protein sequence ID" value="AGS34362.1"/>
    <property type="molecule type" value="Genomic_DNA"/>
</dbReference>
<dbReference type="PATRIC" id="fig|1224163.3.peg.882"/>
<dbReference type="PANTHER" id="PTHR24421">
    <property type="entry name" value="NITRATE/NITRITE SENSOR PROTEIN NARX-RELATED"/>
    <property type="match status" value="1"/>
</dbReference>
<accession>S5STH8</accession>
<dbReference type="KEGG" id="cmd:B841_04415"/>
<feature type="transmembrane region" description="Helical" evidence="4">
    <location>
        <begin position="454"/>
        <end position="476"/>
    </location>
</feature>
<evidence type="ECO:0000259" key="5">
    <source>
        <dbReference type="Pfam" id="PF02518"/>
    </source>
</evidence>
<feature type="transmembrane region" description="Helical" evidence="4">
    <location>
        <begin position="503"/>
        <end position="521"/>
    </location>
</feature>
<dbReference type="AlphaFoldDB" id="S5STH8"/>
<feature type="transmembrane region" description="Helical" evidence="4">
    <location>
        <begin position="541"/>
        <end position="558"/>
    </location>
</feature>
<feature type="transmembrane region" description="Helical" evidence="4">
    <location>
        <begin position="36"/>
        <end position="59"/>
    </location>
</feature>
<evidence type="ECO:0000256" key="3">
    <source>
        <dbReference type="ARBA" id="ARBA00023012"/>
    </source>
</evidence>